<dbReference type="InterPro" id="IPR001245">
    <property type="entry name" value="Ser-Thr/Tyr_kinase_cat_dom"/>
</dbReference>
<reference evidence="12 13" key="1">
    <citation type="submission" date="2019-07" db="EMBL/GenBank/DDBJ databases">
        <title>WGS assembly of Gossypium mustelinum.</title>
        <authorList>
            <person name="Chen Z.J."/>
            <person name="Sreedasyam A."/>
            <person name="Ando A."/>
            <person name="Song Q."/>
            <person name="De L."/>
            <person name="Hulse-Kemp A."/>
            <person name="Ding M."/>
            <person name="Ye W."/>
            <person name="Kirkbride R."/>
            <person name="Jenkins J."/>
            <person name="Plott C."/>
            <person name="Lovell J."/>
            <person name="Lin Y.-M."/>
            <person name="Vaughn R."/>
            <person name="Liu B."/>
            <person name="Li W."/>
            <person name="Simpson S."/>
            <person name="Scheffler B."/>
            <person name="Saski C."/>
            <person name="Grover C."/>
            <person name="Hu G."/>
            <person name="Conover J."/>
            <person name="Carlson J."/>
            <person name="Shu S."/>
            <person name="Boston L."/>
            <person name="Williams M."/>
            <person name="Peterson D."/>
            <person name="Mcgee K."/>
            <person name="Jones D."/>
            <person name="Wendel J."/>
            <person name="Stelly D."/>
            <person name="Grimwood J."/>
            <person name="Schmutz J."/>
        </authorList>
    </citation>
    <scope>NUCLEOTIDE SEQUENCE [LARGE SCALE GENOMIC DNA]</scope>
    <source>
        <strain evidence="12">1408120.09</strain>
    </source>
</reference>
<dbReference type="Gene3D" id="3.80.10.10">
    <property type="entry name" value="Ribonuclease Inhibitor"/>
    <property type="match status" value="2"/>
</dbReference>
<evidence type="ECO:0000256" key="4">
    <source>
        <dbReference type="ARBA" id="ARBA00022729"/>
    </source>
</evidence>
<keyword evidence="8" id="KW-0675">Receptor</keyword>
<dbReference type="InterPro" id="IPR003591">
    <property type="entry name" value="Leu-rich_rpt_typical-subtyp"/>
</dbReference>
<evidence type="ECO:0000259" key="11">
    <source>
        <dbReference type="PROSITE" id="PS50011"/>
    </source>
</evidence>
<feature type="domain" description="Protein kinase" evidence="11">
    <location>
        <begin position="512"/>
        <end position="768"/>
    </location>
</feature>
<protein>
    <recommendedName>
        <fullName evidence="11">Protein kinase domain-containing protein</fullName>
    </recommendedName>
</protein>
<dbReference type="InterPro" id="IPR025875">
    <property type="entry name" value="Leu-rich_rpt_4"/>
</dbReference>
<evidence type="ECO:0000256" key="10">
    <source>
        <dbReference type="SAM" id="Phobius"/>
    </source>
</evidence>
<dbReference type="Proteomes" id="UP000323597">
    <property type="component" value="Chromosome D06"/>
</dbReference>
<evidence type="ECO:0000256" key="5">
    <source>
        <dbReference type="ARBA" id="ARBA00022737"/>
    </source>
</evidence>
<dbReference type="EMBL" id="CM017654">
    <property type="protein sequence ID" value="TYI77558.1"/>
    <property type="molecule type" value="Genomic_DNA"/>
</dbReference>
<dbReference type="Gene3D" id="3.30.200.20">
    <property type="entry name" value="Phosphorylase Kinase, domain 1"/>
    <property type="match status" value="1"/>
</dbReference>
<dbReference type="Pfam" id="PF07714">
    <property type="entry name" value="PK_Tyr_Ser-Thr"/>
    <property type="match status" value="2"/>
</dbReference>
<evidence type="ECO:0000256" key="3">
    <source>
        <dbReference type="ARBA" id="ARBA00022692"/>
    </source>
</evidence>
<dbReference type="InterPro" id="IPR032675">
    <property type="entry name" value="LRR_dom_sf"/>
</dbReference>
<dbReference type="Pfam" id="PF13855">
    <property type="entry name" value="LRR_8"/>
    <property type="match status" value="2"/>
</dbReference>
<dbReference type="Pfam" id="PF00560">
    <property type="entry name" value="LRR_1"/>
    <property type="match status" value="1"/>
</dbReference>
<dbReference type="PANTHER" id="PTHR47986:SF10">
    <property type="entry name" value="RECEPTOR-LIKE KINASE TMK4"/>
    <property type="match status" value="1"/>
</dbReference>
<dbReference type="PRINTS" id="PR00019">
    <property type="entry name" value="LEURICHRPT"/>
</dbReference>
<dbReference type="SUPFAM" id="SSF56112">
    <property type="entry name" value="Protein kinase-like (PK-like)"/>
    <property type="match status" value="1"/>
</dbReference>
<dbReference type="PANTHER" id="PTHR47986">
    <property type="entry name" value="OSJNBA0070M12.3 PROTEIN"/>
    <property type="match status" value="1"/>
</dbReference>
<evidence type="ECO:0000313" key="12">
    <source>
        <dbReference type="EMBL" id="TYI77558.1"/>
    </source>
</evidence>
<feature type="transmembrane region" description="Helical" evidence="10">
    <location>
        <begin position="434"/>
        <end position="454"/>
    </location>
</feature>
<dbReference type="FunFam" id="1.10.510.10:FF:001722">
    <property type="entry name" value="G-type lectin S-receptor-like serine/threonine-protein kinase B120"/>
    <property type="match status" value="1"/>
</dbReference>
<keyword evidence="6 10" id="KW-1133">Transmembrane helix</keyword>
<dbReference type="FunFam" id="3.80.10.10:FF:000129">
    <property type="entry name" value="Leucine-rich repeat receptor-like kinase"/>
    <property type="match status" value="1"/>
</dbReference>
<dbReference type="FunFam" id="3.30.200.20:FF:000145">
    <property type="entry name" value="receptor-like serine/threonine-protein kinase SD1-8"/>
    <property type="match status" value="1"/>
</dbReference>
<evidence type="ECO:0000256" key="2">
    <source>
        <dbReference type="ARBA" id="ARBA00022614"/>
    </source>
</evidence>
<dbReference type="Pfam" id="PF12799">
    <property type="entry name" value="LRR_4"/>
    <property type="match status" value="1"/>
</dbReference>
<dbReference type="SMART" id="SM00369">
    <property type="entry name" value="LRR_TYP"/>
    <property type="match status" value="5"/>
</dbReference>
<dbReference type="GO" id="GO:0005524">
    <property type="term" value="F:ATP binding"/>
    <property type="evidence" value="ECO:0007669"/>
    <property type="project" value="InterPro"/>
</dbReference>
<dbReference type="GO" id="GO:0004672">
    <property type="term" value="F:protein kinase activity"/>
    <property type="evidence" value="ECO:0007669"/>
    <property type="project" value="InterPro"/>
</dbReference>
<keyword evidence="9" id="KW-0325">Glycoprotein</keyword>
<evidence type="ECO:0000313" key="13">
    <source>
        <dbReference type="Proteomes" id="UP000323597"/>
    </source>
</evidence>
<dbReference type="AlphaFoldDB" id="A0A5D2UJR4"/>
<dbReference type="PROSITE" id="PS51450">
    <property type="entry name" value="LRR"/>
    <property type="match status" value="1"/>
</dbReference>
<gene>
    <name evidence="12" type="ORF">E1A91_D06G148700v1</name>
</gene>
<dbReference type="InterPro" id="IPR001611">
    <property type="entry name" value="Leu-rich_rpt"/>
</dbReference>
<keyword evidence="7 10" id="KW-0472">Membrane</keyword>
<evidence type="ECO:0000256" key="7">
    <source>
        <dbReference type="ARBA" id="ARBA00023136"/>
    </source>
</evidence>
<dbReference type="Gene3D" id="1.10.510.10">
    <property type="entry name" value="Transferase(Phosphotransferase) domain 1"/>
    <property type="match status" value="1"/>
</dbReference>
<evidence type="ECO:0000256" key="6">
    <source>
        <dbReference type="ARBA" id="ARBA00022989"/>
    </source>
</evidence>
<dbReference type="InterPro" id="IPR052422">
    <property type="entry name" value="Auxin_Ser/Thr_Kinase"/>
</dbReference>
<keyword evidence="2" id="KW-0433">Leucine-rich repeat</keyword>
<keyword evidence="3 10" id="KW-0812">Transmembrane</keyword>
<accession>A0A5D2UJR4</accession>
<organism evidence="12 13">
    <name type="scientific">Gossypium mustelinum</name>
    <name type="common">Cotton</name>
    <name type="synonym">Gossypium caicoense</name>
    <dbReference type="NCBI Taxonomy" id="34275"/>
    <lineage>
        <taxon>Eukaryota</taxon>
        <taxon>Viridiplantae</taxon>
        <taxon>Streptophyta</taxon>
        <taxon>Embryophyta</taxon>
        <taxon>Tracheophyta</taxon>
        <taxon>Spermatophyta</taxon>
        <taxon>Magnoliopsida</taxon>
        <taxon>eudicotyledons</taxon>
        <taxon>Gunneridae</taxon>
        <taxon>Pentapetalae</taxon>
        <taxon>rosids</taxon>
        <taxon>malvids</taxon>
        <taxon>Malvales</taxon>
        <taxon>Malvaceae</taxon>
        <taxon>Malvoideae</taxon>
        <taxon>Gossypium</taxon>
    </lineage>
</organism>
<evidence type="ECO:0000256" key="9">
    <source>
        <dbReference type="ARBA" id="ARBA00023180"/>
    </source>
</evidence>
<dbReference type="SUPFAM" id="SSF52058">
    <property type="entry name" value="L domain-like"/>
    <property type="match status" value="1"/>
</dbReference>
<sequence length="768" mass="85093">MAKLAAALSPLPWTWSTNSSSSYCEWHYVKCDRSKHVLEIDLQARTLSGSLPSQFPPFPFLQVLDLSRNKLTGSLPSLNKLPFLKRLYLNINNFTRIPPGFFQGLSSSLQLLMLGGNPFLSTWMIPLEFTKLGNLTAFSAYNTNLGGSIPDIFHSLALTNLSLHDNNLTGSLPPSFSRSQIKDLQLQNQKVGLTGTIDLLSNMTSLYSVNLGFNQFTGTIPDLSNCKSLKLLDLSSNNLTGVFPSSLASHPSLVVIIVNDNKLQGPFPAYIFIHKLTTVENNNFCTNTADSCDSQVTILLEIASAWMYPYELSVAWEGNDACRNWSFVTCNSEKSITKISLQRQRLQGTISPSFADLTALRYLNLNDNNLTGPIPKSLVKLPNLEVLDVSNNNLSGIIPTFAPSVKLITSGNDLLIPSRTGNTSDFPPEGQKRGIIAGIVVGTIVGVIFCIFIGRRITTTTAKKGSEDDFRKDESCLELFSHNMLGKSQNGVKLQELQLLDFGKLATATNNFHPTNMLGKGGFGPVYKGKLQDGQEIAVKRLSRASGQGLEEFRNEAMVISGLQHRNLVRLLGCCVDGEEKMLVYEYMPNKSLDVFLFDFGIAKIFCGNESQAVTRRVFGTYGYMSPEYAMKGQFSEKSDVFSFGVLTLEMVSGRRNSSFQDEEHSPSLLGYAWKLWSEGNILELIDPVISSDPSCHRKMLRCFHVGLLCVQNFVKDRPTMMVVDSMLSSEIENLPTPKQPPFFDEKIMMDHSQLQASQIILAIDNIF</sequence>
<dbReference type="InterPro" id="IPR011009">
    <property type="entry name" value="Kinase-like_dom_sf"/>
</dbReference>
<dbReference type="Pfam" id="PF08263">
    <property type="entry name" value="LRRNT_2"/>
    <property type="match status" value="2"/>
</dbReference>
<name>A0A5D2UJR4_GOSMU</name>
<keyword evidence="4" id="KW-0732">Signal</keyword>
<evidence type="ECO:0000256" key="1">
    <source>
        <dbReference type="ARBA" id="ARBA00004167"/>
    </source>
</evidence>
<dbReference type="InterPro" id="IPR000719">
    <property type="entry name" value="Prot_kinase_dom"/>
</dbReference>
<proteinExistence type="predicted"/>
<dbReference type="GO" id="GO:0016020">
    <property type="term" value="C:membrane"/>
    <property type="evidence" value="ECO:0007669"/>
    <property type="project" value="UniProtKB-SubCell"/>
</dbReference>
<keyword evidence="13" id="KW-1185">Reference proteome</keyword>
<comment type="subcellular location">
    <subcellularLocation>
        <location evidence="1">Membrane</location>
        <topology evidence="1">Single-pass membrane protein</topology>
    </subcellularLocation>
</comment>
<keyword evidence="5" id="KW-0677">Repeat</keyword>
<dbReference type="InterPro" id="IPR013210">
    <property type="entry name" value="LRR_N_plant-typ"/>
</dbReference>
<dbReference type="PROSITE" id="PS50011">
    <property type="entry name" value="PROTEIN_KINASE_DOM"/>
    <property type="match status" value="1"/>
</dbReference>
<evidence type="ECO:0000256" key="8">
    <source>
        <dbReference type="ARBA" id="ARBA00023170"/>
    </source>
</evidence>